<dbReference type="Pfam" id="PF12695">
    <property type="entry name" value="Abhydrolase_5"/>
    <property type="match status" value="1"/>
</dbReference>
<proteinExistence type="predicted"/>
<dbReference type="GO" id="GO:0016787">
    <property type="term" value="F:hydrolase activity"/>
    <property type="evidence" value="ECO:0007669"/>
    <property type="project" value="UniProtKB-KW"/>
</dbReference>
<evidence type="ECO:0000313" key="2">
    <source>
        <dbReference type="EMBL" id="MFC0525553.1"/>
    </source>
</evidence>
<keyword evidence="2" id="KW-0378">Hydrolase</keyword>
<dbReference type="InterPro" id="IPR029058">
    <property type="entry name" value="AB_hydrolase_fold"/>
</dbReference>
<dbReference type="Proteomes" id="UP001589836">
    <property type="component" value="Unassembled WGS sequence"/>
</dbReference>
<organism evidence="2 3">
    <name type="scientific">Pontibacillus salicampi</name>
    <dbReference type="NCBI Taxonomy" id="1449801"/>
    <lineage>
        <taxon>Bacteria</taxon>
        <taxon>Bacillati</taxon>
        <taxon>Bacillota</taxon>
        <taxon>Bacilli</taxon>
        <taxon>Bacillales</taxon>
        <taxon>Bacillaceae</taxon>
        <taxon>Pontibacillus</taxon>
    </lineage>
</organism>
<dbReference type="InterPro" id="IPR029059">
    <property type="entry name" value="AB_hydrolase_5"/>
</dbReference>
<feature type="domain" description="Alpha/beta hydrolase fold-5" evidence="1">
    <location>
        <begin position="69"/>
        <end position="231"/>
    </location>
</feature>
<reference evidence="2 3" key="1">
    <citation type="submission" date="2024-09" db="EMBL/GenBank/DDBJ databases">
        <authorList>
            <person name="Sun Q."/>
            <person name="Mori K."/>
        </authorList>
    </citation>
    <scope>NUCLEOTIDE SEQUENCE [LARGE SCALE GENOMIC DNA]</scope>
    <source>
        <strain evidence="2 3">NCAIM B.02529</strain>
    </source>
</reference>
<keyword evidence="3" id="KW-1185">Reference proteome</keyword>
<evidence type="ECO:0000313" key="3">
    <source>
        <dbReference type="Proteomes" id="UP001589836"/>
    </source>
</evidence>
<dbReference type="SUPFAM" id="SSF53474">
    <property type="entry name" value="alpha/beta-Hydrolases"/>
    <property type="match status" value="1"/>
</dbReference>
<accession>A0ABV6LTH7</accession>
<gene>
    <name evidence="2" type="ORF">ACFFGV_18370</name>
</gene>
<dbReference type="EMBL" id="JBHLTP010000013">
    <property type="protein sequence ID" value="MFC0525553.1"/>
    <property type="molecule type" value="Genomic_DNA"/>
</dbReference>
<dbReference type="RefSeq" id="WP_377350946.1">
    <property type="nucleotide sequence ID" value="NZ_JBHLTP010000013.1"/>
</dbReference>
<sequence>MSQKRLWWRWVLLIVSTLLAASGIAGYIYLQPYEASDYAKQQLTSTASVTVADQDKWILFEPNRSTQTSIIFYPGGLVEPESYAPFASRLAESGYRTYIVKMPLHLAVLGIDRALEIQEQDTNETLIMGGHSLGGSMAARYAAEQDGIDGLFLLAAYAEEGGDLSKSSMPVLSISGDKDGILNMRNFREGKAFLPDDARYEKMQGANHAQFGSYGPQDGDEQADIERTEQVQRTVTLLSEWINNFR</sequence>
<comment type="caution">
    <text evidence="2">The sequence shown here is derived from an EMBL/GenBank/DDBJ whole genome shotgun (WGS) entry which is preliminary data.</text>
</comment>
<dbReference type="Gene3D" id="3.40.50.1820">
    <property type="entry name" value="alpha/beta hydrolase"/>
    <property type="match status" value="1"/>
</dbReference>
<evidence type="ECO:0000259" key="1">
    <source>
        <dbReference type="Pfam" id="PF12695"/>
    </source>
</evidence>
<name>A0ABV6LTH7_9BACI</name>
<protein>
    <submittedName>
        <fullName evidence="2">Alpha/beta hydrolase</fullName>
    </submittedName>
</protein>